<dbReference type="PROSITE" id="PS00086">
    <property type="entry name" value="CYTOCHROME_P450"/>
    <property type="match status" value="1"/>
</dbReference>
<dbReference type="InterPro" id="IPR036396">
    <property type="entry name" value="Cyt_P450_sf"/>
</dbReference>
<dbReference type="PANTHER" id="PTHR47950:SF44">
    <property type="entry name" value="CYTOCHROME P450, FAMILY 76, SUBFAMILY C, POLYPEPTIDE 5-RELATED"/>
    <property type="match status" value="1"/>
</dbReference>
<dbReference type="GO" id="GO:0005506">
    <property type="term" value="F:iron ion binding"/>
    <property type="evidence" value="ECO:0007669"/>
    <property type="project" value="InterPro"/>
</dbReference>
<dbReference type="InterPro" id="IPR002401">
    <property type="entry name" value="Cyt_P450_E_grp-I"/>
</dbReference>
<evidence type="ECO:0000256" key="3">
    <source>
        <dbReference type="RuleBase" id="RU000461"/>
    </source>
</evidence>
<dbReference type="SUPFAM" id="SSF48264">
    <property type="entry name" value="Cytochrome P450"/>
    <property type="match status" value="1"/>
</dbReference>
<dbReference type="InterPro" id="IPR001128">
    <property type="entry name" value="Cyt_P450"/>
</dbReference>
<feature type="binding site" description="axial binding residue" evidence="2">
    <location>
        <position position="171"/>
    </location>
    <ligand>
        <name>heme</name>
        <dbReference type="ChEBI" id="CHEBI:30413"/>
    </ligand>
    <ligandPart>
        <name>Fe</name>
        <dbReference type="ChEBI" id="CHEBI:18248"/>
    </ligandPart>
</feature>
<organism evidence="4 5">
    <name type="scientific">Punica granatum</name>
    <name type="common">Pomegranate</name>
    <dbReference type="NCBI Taxonomy" id="22663"/>
    <lineage>
        <taxon>Eukaryota</taxon>
        <taxon>Viridiplantae</taxon>
        <taxon>Streptophyta</taxon>
        <taxon>Embryophyta</taxon>
        <taxon>Tracheophyta</taxon>
        <taxon>Spermatophyta</taxon>
        <taxon>Magnoliopsida</taxon>
        <taxon>eudicotyledons</taxon>
        <taxon>Gunneridae</taxon>
        <taxon>Pentapetalae</taxon>
        <taxon>rosids</taxon>
        <taxon>malvids</taxon>
        <taxon>Myrtales</taxon>
        <taxon>Lythraceae</taxon>
        <taxon>Punica</taxon>
    </lineage>
</organism>
<gene>
    <name evidence="4" type="ORF">CRG98_046854</name>
</gene>
<keyword evidence="2 3" id="KW-0349">Heme</keyword>
<proteinExistence type="inferred from homology"/>
<dbReference type="STRING" id="22663.A0A2I0HM60"/>
<dbReference type="GO" id="GO:0004497">
    <property type="term" value="F:monooxygenase activity"/>
    <property type="evidence" value="ECO:0007669"/>
    <property type="project" value="UniProtKB-KW"/>
</dbReference>
<comment type="similarity">
    <text evidence="1 3">Belongs to the cytochrome P450 family.</text>
</comment>
<dbReference type="Proteomes" id="UP000233551">
    <property type="component" value="Unassembled WGS sequence"/>
</dbReference>
<keyword evidence="3" id="KW-0560">Oxidoreductase</keyword>
<dbReference type="AlphaFoldDB" id="A0A2I0HM60"/>
<evidence type="ECO:0000313" key="5">
    <source>
        <dbReference type="Proteomes" id="UP000233551"/>
    </source>
</evidence>
<keyword evidence="5" id="KW-1185">Reference proteome</keyword>
<dbReference type="PRINTS" id="PR00463">
    <property type="entry name" value="EP450I"/>
</dbReference>
<name>A0A2I0HM60_PUNGR</name>
<comment type="caution">
    <text evidence="4">The sequence shown here is derived from an EMBL/GenBank/DDBJ whole genome shotgun (WGS) entry which is preliminary data.</text>
</comment>
<keyword evidence="2 3" id="KW-0479">Metal-binding</keyword>
<dbReference type="Pfam" id="PF00067">
    <property type="entry name" value="p450"/>
    <property type="match status" value="1"/>
</dbReference>
<sequence>MRERARGSARAGGRAVGELRVRRESELRFFSREFEVEPRVCVRNWGAAEVACDRGRRELGLQAWQVGKVAAGFGSEAQQARVRNQTLLDCHTYGNNEGDLPDAPAGPTAAFTIRPGLAWRLEATPSWTIGKDPAMWKNPDEFIPGRFLGLDIDVKGHNLELVPFGGGHKICPGLPLAMRMLHLMLGSLLNSFDWKLEDGYSPETMEMGEIFGIILQKAQPLRAEPLPIKK</sequence>
<dbReference type="InterPro" id="IPR017972">
    <property type="entry name" value="Cyt_P450_CS"/>
</dbReference>
<accession>A0A2I0HM60</accession>
<keyword evidence="3" id="KW-0503">Monooxygenase</keyword>
<evidence type="ECO:0008006" key="6">
    <source>
        <dbReference type="Google" id="ProtNLM"/>
    </source>
</evidence>
<evidence type="ECO:0000313" key="4">
    <source>
        <dbReference type="EMBL" id="PKI32758.1"/>
    </source>
</evidence>
<comment type="cofactor">
    <cofactor evidence="2">
        <name>heme</name>
        <dbReference type="ChEBI" id="CHEBI:30413"/>
    </cofactor>
</comment>
<dbReference type="EMBL" id="PGOL01007366">
    <property type="protein sequence ID" value="PKI32758.1"/>
    <property type="molecule type" value="Genomic_DNA"/>
</dbReference>
<evidence type="ECO:0000256" key="2">
    <source>
        <dbReference type="PIRSR" id="PIRSR602401-1"/>
    </source>
</evidence>
<dbReference type="GO" id="GO:0016705">
    <property type="term" value="F:oxidoreductase activity, acting on paired donors, with incorporation or reduction of molecular oxygen"/>
    <property type="evidence" value="ECO:0007669"/>
    <property type="project" value="InterPro"/>
</dbReference>
<evidence type="ECO:0000256" key="1">
    <source>
        <dbReference type="ARBA" id="ARBA00010617"/>
    </source>
</evidence>
<dbReference type="PANTHER" id="PTHR47950">
    <property type="entry name" value="CYTOCHROME P450, FAMILY 76, SUBFAMILY C, POLYPEPTIDE 5-RELATED"/>
    <property type="match status" value="1"/>
</dbReference>
<reference evidence="4 5" key="1">
    <citation type="submission" date="2017-11" db="EMBL/GenBank/DDBJ databases">
        <title>De-novo sequencing of pomegranate (Punica granatum L.) genome.</title>
        <authorList>
            <person name="Akparov Z."/>
            <person name="Amiraslanov A."/>
            <person name="Hajiyeva S."/>
            <person name="Abbasov M."/>
            <person name="Kaur K."/>
            <person name="Hamwieh A."/>
            <person name="Solovyev V."/>
            <person name="Salamov A."/>
            <person name="Braich B."/>
            <person name="Kosarev P."/>
            <person name="Mahmoud A."/>
            <person name="Hajiyev E."/>
            <person name="Babayeva S."/>
            <person name="Izzatullayeva V."/>
            <person name="Mammadov A."/>
            <person name="Mammadov A."/>
            <person name="Sharifova S."/>
            <person name="Ojaghi J."/>
            <person name="Eynullazada K."/>
            <person name="Bayramov B."/>
            <person name="Abdulazimova A."/>
            <person name="Shahmuradov I."/>
        </authorList>
    </citation>
    <scope>NUCLEOTIDE SEQUENCE [LARGE SCALE GENOMIC DNA]</scope>
    <source>
        <strain evidence="5">cv. AG2017</strain>
        <tissue evidence="4">Leaf</tissue>
    </source>
</reference>
<protein>
    <recommendedName>
        <fullName evidence="6">Geraniol 8-hydroxylase-like</fullName>
    </recommendedName>
</protein>
<keyword evidence="2 3" id="KW-0408">Iron</keyword>
<dbReference type="Gene3D" id="1.10.630.10">
    <property type="entry name" value="Cytochrome P450"/>
    <property type="match status" value="1"/>
</dbReference>
<dbReference type="GO" id="GO:0020037">
    <property type="term" value="F:heme binding"/>
    <property type="evidence" value="ECO:0007669"/>
    <property type="project" value="InterPro"/>
</dbReference>